<protein>
    <submittedName>
        <fullName evidence="2">Uncharacterized protein</fullName>
    </submittedName>
</protein>
<feature type="compositionally biased region" description="Low complexity" evidence="1">
    <location>
        <begin position="159"/>
        <end position="174"/>
    </location>
</feature>
<sequence>MVEQTKDSTFTDYGLACAGSGLSNSDKQLPVSEPAKKSVLQESRNENSMTVSKCIGSPLLVADGGHSGGVIEISETKKPLPERVLSPAKSNTGSGHKVYVRRRPETELAKSHACETQADAIDCPQSKKSTEQGETTQEHAEMNEAVICTSVASPLEGTSSPSFSSRRRSVSPSPGMSGEPGNVNYVHIDSVNPSSSDPAIAKIKLWEERYHCLQSLLRMLDQPDQEDYLKMLRSMSSFELSRHALELEKRSIRLSLEEDSVIVSLCMPLPESRSKPIL</sequence>
<dbReference type="AlphaFoldDB" id="A0AAV6W7D0"/>
<keyword evidence="3" id="KW-1185">Reference proteome</keyword>
<organism evidence="2 3">
    <name type="scientific">Buddleja alternifolia</name>
    <dbReference type="NCBI Taxonomy" id="168488"/>
    <lineage>
        <taxon>Eukaryota</taxon>
        <taxon>Viridiplantae</taxon>
        <taxon>Streptophyta</taxon>
        <taxon>Embryophyta</taxon>
        <taxon>Tracheophyta</taxon>
        <taxon>Spermatophyta</taxon>
        <taxon>Magnoliopsida</taxon>
        <taxon>eudicotyledons</taxon>
        <taxon>Gunneridae</taxon>
        <taxon>Pentapetalae</taxon>
        <taxon>asterids</taxon>
        <taxon>lamiids</taxon>
        <taxon>Lamiales</taxon>
        <taxon>Scrophulariaceae</taxon>
        <taxon>Buddlejeae</taxon>
        <taxon>Buddleja</taxon>
    </lineage>
</organism>
<accession>A0AAV6W7D0</accession>
<proteinExistence type="predicted"/>
<feature type="region of interest" description="Disordered" evidence="1">
    <location>
        <begin position="21"/>
        <end position="49"/>
    </location>
</feature>
<name>A0AAV6W7D0_9LAMI</name>
<dbReference type="Proteomes" id="UP000826271">
    <property type="component" value="Unassembled WGS sequence"/>
</dbReference>
<gene>
    <name evidence="2" type="ORF">BUALT_Bualt19G0130300</name>
</gene>
<evidence type="ECO:0000256" key="1">
    <source>
        <dbReference type="SAM" id="MobiDB-lite"/>
    </source>
</evidence>
<reference evidence="2" key="1">
    <citation type="submission" date="2019-10" db="EMBL/GenBank/DDBJ databases">
        <authorList>
            <person name="Zhang R."/>
            <person name="Pan Y."/>
            <person name="Wang J."/>
            <person name="Ma R."/>
            <person name="Yu S."/>
        </authorList>
    </citation>
    <scope>NUCLEOTIDE SEQUENCE</scope>
    <source>
        <strain evidence="2">LA-IB0</strain>
        <tissue evidence="2">Leaf</tissue>
    </source>
</reference>
<comment type="caution">
    <text evidence="2">The sequence shown here is derived from an EMBL/GenBank/DDBJ whole genome shotgun (WGS) entry which is preliminary data.</text>
</comment>
<dbReference type="EMBL" id="WHWC01000019">
    <property type="protein sequence ID" value="KAG8364452.1"/>
    <property type="molecule type" value="Genomic_DNA"/>
</dbReference>
<evidence type="ECO:0000313" key="2">
    <source>
        <dbReference type="EMBL" id="KAG8364452.1"/>
    </source>
</evidence>
<feature type="region of interest" description="Disordered" evidence="1">
    <location>
        <begin position="154"/>
        <end position="184"/>
    </location>
</feature>
<dbReference type="PANTHER" id="PTHR34555">
    <property type="entry name" value="INTEGRAL MEMBRANE HEMOLYSIN-III-LIKE PROTEIN"/>
    <property type="match status" value="1"/>
</dbReference>
<evidence type="ECO:0000313" key="3">
    <source>
        <dbReference type="Proteomes" id="UP000826271"/>
    </source>
</evidence>
<dbReference type="PANTHER" id="PTHR34555:SF1">
    <property type="entry name" value="INTEGRAL MEMBRANE HEMOLYSIN-III-LIKE PROTEIN"/>
    <property type="match status" value="1"/>
</dbReference>
<feature type="compositionally biased region" description="Polar residues" evidence="1">
    <location>
        <begin position="40"/>
        <end position="49"/>
    </location>
</feature>